<dbReference type="InterPro" id="IPR029016">
    <property type="entry name" value="GAF-like_dom_sf"/>
</dbReference>
<dbReference type="RefSeq" id="WP_213235653.1">
    <property type="nucleotide sequence ID" value="NZ_JAHBCL010000005.1"/>
</dbReference>
<name>A0ABS5PL20_9FIRM</name>
<evidence type="ECO:0000313" key="4">
    <source>
        <dbReference type="Proteomes" id="UP000746471"/>
    </source>
</evidence>
<keyword evidence="4" id="KW-1185">Reference proteome</keyword>
<dbReference type="PANTHER" id="PTHR45228">
    <property type="entry name" value="CYCLIC DI-GMP PHOSPHODIESTERASE TM_0186-RELATED"/>
    <property type="match status" value="1"/>
</dbReference>
<dbReference type="InterPro" id="IPR052020">
    <property type="entry name" value="Cyclic_di-GMP/3'3'-cGAMP_PDE"/>
</dbReference>
<evidence type="ECO:0000256" key="1">
    <source>
        <dbReference type="SAM" id="Phobius"/>
    </source>
</evidence>
<dbReference type="SMART" id="SM00471">
    <property type="entry name" value="HDc"/>
    <property type="match status" value="1"/>
</dbReference>
<dbReference type="Pfam" id="PF13487">
    <property type="entry name" value="HD_5"/>
    <property type="match status" value="1"/>
</dbReference>
<proteinExistence type="predicted"/>
<keyword evidence="1" id="KW-0812">Transmembrane</keyword>
<sequence>MNRRQKNIYQRIKKRVILLLILMTLTVLGIIITSMAMASTLKTASSVVNIFGRQRMYTQAIAKNASRTSVLYTTIDSDEAIQNVDLLEQKLAKSKEQLIADRDTFTEVFKHLAEGYVDVDGEQFVINAHIMAALEADVSELHNLWIPFSDAVDVIANSNGIDLAFREALIFINENNEDLLYYAQHVTDGFESMIIDDYTRYRNITILLVGILILNAAGLVVLLYSYLFSALDVFYNEIEKLGIDHDHGVNIMQNRSLIDEIKLLLVGFKETLELVERINASGSFSETLKDIYESFSHYLPYTYIGIALLKEDDPTRIVASYGIGEEQHPGLAKELLHYEAKLHETSLGRIMETNRPRVINDLDAYFKIHEMREYSRIIMKHGIKSSITLPLRANEMPLGFIFFSSNQKDVYQEKHIEYLKLISNSIALSFEKNIFSEELVYSSVLALAKLSEARDEDTGEHLKRMSHYVGVIAEALSETDRYKDVIDQNFITNIVRFSPMHDIGKVGIPDYILLKPGKLTAEEFEMMKFHTVYGANVLNEAEMNVQRSGRSLFQMGIAIALNHHEKFDGSGYPNGLIGEAIPLEARIVSVADVFDALLSKRPYKEPFTMEETLRIINEGRGKHFDPFIIDVFNANLERLTAIQHLYLDS</sequence>
<dbReference type="InterPro" id="IPR003018">
    <property type="entry name" value="GAF"/>
</dbReference>
<dbReference type="InterPro" id="IPR003607">
    <property type="entry name" value="HD/PDEase_dom"/>
</dbReference>
<organism evidence="3 4">
    <name type="scientific">Fusibacter paucivorans</name>
    <dbReference type="NCBI Taxonomy" id="76009"/>
    <lineage>
        <taxon>Bacteria</taxon>
        <taxon>Bacillati</taxon>
        <taxon>Bacillota</taxon>
        <taxon>Clostridia</taxon>
        <taxon>Eubacteriales</taxon>
        <taxon>Eubacteriales Family XII. Incertae Sedis</taxon>
        <taxon>Fusibacter</taxon>
    </lineage>
</organism>
<comment type="caution">
    <text evidence="3">The sequence shown here is derived from an EMBL/GenBank/DDBJ whole genome shotgun (WGS) entry which is preliminary data.</text>
</comment>
<keyword evidence="1" id="KW-1133">Transmembrane helix</keyword>
<feature type="domain" description="HD-GYP" evidence="2">
    <location>
        <begin position="436"/>
        <end position="648"/>
    </location>
</feature>
<dbReference type="PANTHER" id="PTHR45228:SF5">
    <property type="entry name" value="CYCLIC DI-GMP PHOSPHODIESTERASE VC_1348-RELATED"/>
    <property type="match status" value="1"/>
</dbReference>
<dbReference type="PROSITE" id="PS51832">
    <property type="entry name" value="HD_GYP"/>
    <property type="match status" value="1"/>
</dbReference>
<accession>A0ABS5PL20</accession>
<protein>
    <submittedName>
        <fullName evidence="3">HD domain-containing protein</fullName>
    </submittedName>
</protein>
<evidence type="ECO:0000313" key="3">
    <source>
        <dbReference type="EMBL" id="MBS7525870.1"/>
    </source>
</evidence>
<dbReference type="Proteomes" id="UP000746471">
    <property type="component" value="Unassembled WGS sequence"/>
</dbReference>
<dbReference type="Pfam" id="PF13185">
    <property type="entry name" value="GAF_2"/>
    <property type="match status" value="1"/>
</dbReference>
<dbReference type="SUPFAM" id="SSF55781">
    <property type="entry name" value="GAF domain-like"/>
    <property type="match status" value="1"/>
</dbReference>
<dbReference type="SUPFAM" id="SSF109604">
    <property type="entry name" value="HD-domain/PDEase-like"/>
    <property type="match status" value="1"/>
</dbReference>
<keyword evidence="1" id="KW-0472">Membrane</keyword>
<dbReference type="CDD" id="cd00077">
    <property type="entry name" value="HDc"/>
    <property type="match status" value="1"/>
</dbReference>
<dbReference type="InterPro" id="IPR037522">
    <property type="entry name" value="HD_GYP_dom"/>
</dbReference>
<dbReference type="Gene3D" id="3.30.450.40">
    <property type="match status" value="1"/>
</dbReference>
<evidence type="ECO:0000259" key="2">
    <source>
        <dbReference type="PROSITE" id="PS51832"/>
    </source>
</evidence>
<reference evidence="3 4" key="1">
    <citation type="submission" date="2021-05" db="EMBL/GenBank/DDBJ databases">
        <title>Fusibacter ferrireducens sp. nov., an anaerobic, sulfur- and Fe-reducing bacterium isolated from the mangrove sediment.</title>
        <authorList>
            <person name="Qiu D."/>
        </authorList>
    </citation>
    <scope>NUCLEOTIDE SEQUENCE [LARGE SCALE GENOMIC DNA]</scope>
    <source>
        <strain evidence="3 4">DSM 12116</strain>
    </source>
</reference>
<dbReference type="EMBL" id="JAHBCL010000005">
    <property type="protein sequence ID" value="MBS7525870.1"/>
    <property type="molecule type" value="Genomic_DNA"/>
</dbReference>
<gene>
    <name evidence="3" type="ORF">KHM83_04165</name>
</gene>
<dbReference type="Gene3D" id="1.10.3210.10">
    <property type="entry name" value="Hypothetical protein af1432"/>
    <property type="match status" value="1"/>
</dbReference>
<feature type="transmembrane region" description="Helical" evidence="1">
    <location>
        <begin position="204"/>
        <end position="227"/>
    </location>
</feature>